<feature type="domain" description="C-type lectin" evidence="5">
    <location>
        <begin position="1296"/>
        <end position="1418"/>
    </location>
</feature>
<evidence type="ECO:0000256" key="3">
    <source>
        <dbReference type="SAM" id="Phobius"/>
    </source>
</evidence>
<dbReference type="InterPro" id="IPR018378">
    <property type="entry name" value="C-type_lectin_CS"/>
</dbReference>
<feature type="non-terminal residue" evidence="7">
    <location>
        <position position="1"/>
    </location>
</feature>
<organism evidence="7 8">
    <name type="scientific">Batillaria attramentaria</name>
    <dbReference type="NCBI Taxonomy" id="370345"/>
    <lineage>
        <taxon>Eukaryota</taxon>
        <taxon>Metazoa</taxon>
        <taxon>Spiralia</taxon>
        <taxon>Lophotrochozoa</taxon>
        <taxon>Mollusca</taxon>
        <taxon>Gastropoda</taxon>
        <taxon>Caenogastropoda</taxon>
        <taxon>Sorbeoconcha</taxon>
        <taxon>Cerithioidea</taxon>
        <taxon>Batillariidae</taxon>
        <taxon>Batillaria</taxon>
    </lineage>
</organism>
<reference evidence="7 8" key="1">
    <citation type="journal article" date="2023" name="Sci. Data">
        <title>Genome assembly of the Korean intertidal mud-creeper Batillaria attramentaria.</title>
        <authorList>
            <person name="Patra A.K."/>
            <person name="Ho P.T."/>
            <person name="Jun S."/>
            <person name="Lee S.J."/>
            <person name="Kim Y."/>
            <person name="Won Y.J."/>
        </authorList>
    </citation>
    <scope>NUCLEOTIDE SEQUENCE [LARGE SCALE GENOMIC DNA]</scope>
    <source>
        <strain evidence="7">Wonlab-2016</strain>
    </source>
</reference>
<dbReference type="PROSITE" id="PS01285">
    <property type="entry name" value="FA58C_1"/>
    <property type="match status" value="1"/>
</dbReference>
<dbReference type="SMART" id="SM00231">
    <property type="entry name" value="FA58C"/>
    <property type="match status" value="3"/>
</dbReference>
<feature type="region of interest" description="Disordered" evidence="2">
    <location>
        <begin position="1826"/>
        <end position="1869"/>
    </location>
</feature>
<evidence type="ECO:0000313" key="7">
    <source>
        <dbReference type="EMBL" id="KAK7498721.1"/>
    </source>
</evidence>
<keyword evidence="3" id="KW-1133">Transmembrane helix</keyword>
<feature type="domain" description="C-type lectin" evidence="5">
    <location>
        <begin position="1444"/>
        <end position="1566"/>
    </location>
</feature>
<feature type="domain" description="WSC" evidence="6">
    <location>
        <begin position="633"/>
        <end position="717"/>
    </location>
</feature>
<dbReference type="PROSITE" id="PS50041">
    <property type="entry name" value="C_TYPE_LECTIN_2"/>
    <property type="match status" value="8"/>
</dbReference>
<feature type="region of interest" description="Disordered" evidence="2">
    <location>
        <begin position="1782"/>
        <end position="1801"/>
    </location>
</feature>
<dbReference type="EMBL" id="JACVVK020000049">
    <property type="protein sequence ID" value="KAK7498721.1"/>
    <property type="molecule type" value="Genomic_DNA"/>
</dbReference>
<feature type="domain" description="F5/8 type C" evidence="4">
    <location>
        <begin position="313"/>
        <end position="471"/>
    </location>
</feature>
<evidence type="ECO:0000313" key="8">
    <source>
        <dbReference type="Proteomes" id="UP001519460"/>
    </source>
</evidence>
<dbReference type="Gene3D" id="3.10.100.10">
    <property type="entry name" value="Mannose-Binding Protein A, subunit A"/>
    <property type="match status" value="9"/>
</dbReference>
<evidence type="ECO:0000256" key="2">
    <source>
        <dbReference type="SAM" id="MobiDB-lite"/>
    </source>
</evidence>
<feature type="compositionally biased region" description="Basic and acidic residues" evidence="2">
    <location>
        <begin position="1938"/>
        <end position="1963"/>
    </location>
</feature>
<gene>
    <name evidence="7" type="ORF">BaRGS_00010098</name>
</gene>
<dbReference type="FunFam" id="2.60.120.260:FF:000016">
    <property type="entry name" value="Contactin-associated protein-like 4 isoform 1"/>
    <property type="match status" value="1"/>
</dbReference>
<keyword evidence="3" id="KW-0472">Membrane</keyword>
<dbReference type="Pfam" id="PF00059">
    <property type="entry name" value="Lectin_C"/>
    <property type="match status" value="8"/>
</dbReference>
<name>A0ABD0LHN5_9CAEN</name>
<keyword evidence="8" id="KW-1185">Reference proteome</keyword>
<feature type="domain" description="F5/8 type C" evidence="4">
    <location>
        <begin position="159"/>
        <end position="309"/>
    </location>
</feature>
<dbReference type="Pfam" id="PF00754">
    <property type="entry name" value="F5_F8_type_C"/>
    <property type="match status" value="3"/>
</dbReference>
<evidence type="ECO:0000256" key="1">
    <source>
        <dbReference type="ARBA" id="ARBA00023157"/>
    </source>
</evidence>
<feature type="region of interest" description="Disordered" evidence="2">
    <location>
        <begin position="1927"/>
        <end position="1963"/>
    </location>
</feature>
<dbReference type="SMART" id="SM00321">
    <property type="entry name" value="WSC"/>
    <property type="match status" value="1"/>
</dbReference>
<proteinExistence type="predicted"/>
<feature type="domain" description="F5/8 type C" evidence="4">
    <location>
        <begin position="476"/>
        <end position="628"/>
    </location>
</feature>
<dbReference type="PROSITE" id="PS00615">
    <property type="entry name" value="C_TYPE_LECTIN_1"/>
    <property type="match status" value="5"/>
</dbReference>
<dbReference type="InterPro" id="IPR008979">
    <property type="entry name" value="Galactose-bd-like_sf"/>
</dbReference>
<comment type="caution">
    <text evidence="7">The sequence shown here is derived from an EMBL/GenBank/DDBJ whole genome shotgun (WGS) entry which is preliminary data.</text>
</comment>
<dbReference type="Proteomes" id="UP001519460">
    <property type="component" value="Unassembled WGS sequence"/>
</dbReference>
<dbReference type="InterPro" id="IPR001304">
    <property type="entry name" value="C-type_lectin-like"/>
</dbReference>
<feature type="domain" description="C-type lectin" evidence="5">
    <location>
        <begin position="868"/>
        <end position="983"/>
    </location>
</feature>
<dbReference type="SMART" id="SM00034">
    <property type="entry name" value="CLECT"/>
    <property type="match status" value="8"/>
</dbReference>
<keyword evidence="3" id="KW-0812">Transmembrane</keyword>
<dbReference type="CDD" id="cd00057">
    <property type="entry name" value="FA58C"/>
    <property type="match status" value="2"/>
</dbReference>
<feature type="domain" description="C-type lectin" evidence="5">
    <location>
        <begin position="1709"/>
        <end position="1775"/>
    </location>
</feature>
<dbReference type="InterPro" id="IPR016186">
    <property type="entry name" value="C-type_lectin-like/link_sf"/>
</dbReference>
<evidence type="ECO:0000259" key="4">
    <source>
        <dbReference type="PROSITE" id="PS50022"/>
    </source>
</evidence>
<dbReference type="InterPro" id="IPR050111">
    <property type="entry name" value="C-type_lectin/snaclec_domain"/>
</dbReference>
<feature type="transmembrane region" description="Helical" evidence="3">
    <location>
        <begin position="1875"/>
        <end position="1897"/>
    </location>
</feature>
<sequence length="1963" mass="216570">PWTYRCGLGWRLNSFDEFCYRIMVDSPKTWVAAKYDCRRRGGDLLSISGPNEQLHIETTLKTAYPQYQDPFWIGASDSTQEGGWEWSDGSPFRYLNWHAGEPNNVGAGEDCTQLVVHWNFAWNDNNCDLPLNYICKKKAAPVTASPTPPVPTLVPPSECVEQATISGVYSLQSQFSFSSSSDYDANHTASHARLLDSNLFSWRPSQDQKGEYVQVNFYQTMLLSSVNVAGELNSFSFVTKYKIQFQYNTHTPWYWIEESPNVAKVFDGPSDDAESAVGFFPSSIQAQRVRLYPQEWGTHAAVRWELNGCVAEACQSDYAISGPLVVMDGGIMASSMSDPEHTPHDARLQPISPDTPLSCWRPSDPFDASNPPWIQVDLGTIKLLHGVTIMGNPDADEYVTTFQLQFQLNDGKGTYASYQEPYGTPMNFTGNVDNNSSVTYLLKSTVPAQHVRLVPLDYHNHVALRFDLLVCSLALCEDIPLLSGKHNVSDFAFTASSYLDPQHGPHRARLRGQSSGAYGDAWVAKFNDAQQYIQVDIGEAVQVWAVATQGSAELQQWVRSYTLAFSQDGKTFSTYSSNGRDPRQFDGNFDASTVRKHYITIPTVARYVQLWPTDYEDGIALRLEVYGCPGPEAGQSLGCFLDDPSDRDLPYEVLIDPMAEVGPGHPYAGLQRGVACYCGDSYGKYGASASSCTTTCLPPYDQSACGGHNANSVYTTGLAPLHKYCNPGWISSGDYCYTISTDRQTWLNAQTACRQIGADLATIDSLVENDLLFSSLASVSGLNDLQESYFYQWSSGSEVVYTNWDINQPLTSPTMEQHCVAMSNQTGGWQTLFCERALMYICRMSKQPSPIPHLPPVEEGCELGYTAFRWSCYKLIPEPRSRTDASRVCETLSATLVRITDRFEQAYVSSLLGSQSGFYWTDSSDTRTPTVYQFSDLSSSRLYTNWGPRQPGSPRQCVALSTGFSAGLWYTFNCSSKQHAICEKQRQGFTPPPLPPLVPPSARCPPGWFEGQFSCYQVNSNLEAAHQLSWDEARADCQSLGADLASFHSHADFDNVWRNLMAGAGVNYWIGLHYSMQSSSLKWSDGTGVNFVQWEPGQSDRLLGLLNCVEVKVDTGNMVHQDCFALRNWVCSLERAGSCYPFDDEWKYYGGSCYYVNPGVADDAKAWREARSWCQSRSVDLVSITSREEQLFVQSLIGNVSGFGLWIGLNQLDFGRGMRWSDGSPTVYENWDINEPNNFGYLEKCVDILTRNGKWNDAVCSAKMGFVCEQNINFTPPPTPPSVTPSGFCPSGYSQFGTKCLRVYGTGLREELKTWSQAWNFCSAFGPGYNLASIASAEENLFVTSLMGGNEIGAWFGLQRQRDGSFAWTDNSGATYTNWDDGEPSGGVSACVYIQGSQRYAGLWNDAPCGQRAKYICQTHIDSHIPTPEAIPNPCDSRMGFEPFKAGCYKYVSQPKNWTAAADFCHTLAADLPVVNNAFTQAFLQLFVARGAGVHADSDNAPTVWIGLSDTANAGAYSWNSGWPVTFSNWAKEEPSRGPGEGCVTMGGDGLWSDDNCTKQLPFVCVILNASFTTYTPQPPKGQCVGANWIPFGDTCYMLRGDDRQSFYEGQLRCRDQEAQLASVHDLDTLQFLATMILPQTPYSVWLGLYGSQSGKPADVAVLVLQLVILPQTPYSVWLGLYGSQSGKPADVAVLVLQLVILPQTPYSVWLGLYGSQSAGFSWLDGSPVQFTSWDTNQPSGVNADRVEEHCVAMDPQTTKWNDLDCSLHLGYICSKAQDVDTNRRSRPPVVGPERVPPIRSQVPQKTPIIPTKRSTRATVTPTPAAITIAPPPVQTQTPSSVTQRGPFTSTSQALLPTSQAQTSTGSGSGISPGAVAGIVTGLVLVLVFAAAITLFIRQRQGVGIFARPYHETTFSNILYNFTRSNQSNAPATVNEPDSVKMEEMPKTEQTEEKREEGTDTDA</sequence>
<dbReference type="Gene3D" id="2.60.120.260">
    <property type="entry name" value="Galactose-binding domain-like"/>
    <property type="match status" value="3"/>
</dbReference>
<dbReference type="InterPro" id="IPR000421">
    <property type="entry name" value="FA58C"/>
</dbReference>
<evidence type="ECO:0000259" key="5">
    <source>
        <dbReference type="PROSITE" id="PS50041"/>
    </source>
</evidence>
<evidence type="ECO:0000259" key="6">
    <source>
        <dbReference type="PROSITE" id="PS51212"/>
    </source>
</evidence>
<dbReference type="PROSITE" id="PS51212">
    <property type="entry name" value="WSC"/>
    <property type="match status" value="1"/>
</dbReference>
<feature type="compositionally biased region" description="Polar residues" evidence="2">
    <location>
        <begin position="1835"/>
        <end position="1856"/>
    </location>
</feature>
<dbReference type="CDD" id="cd00037">
    <property type="entry name" value="CLECT"/>
    <property type="match status" value="6"/>
</dbReference>
<feature type="compositionally biased region" description="Low complexity" evidence="2">
    <location>
        <begin position="1788"/>
        <end position="1800"/>
    </location>
</feature>
<feature type="domain" description="C-type lectin" evidence="5">
    <location>
        <begin position="732"/>
        <end position="843"/>
    </location>
</feature>
<dbReference type="PANTHER" id="PTHR22803">
    <property type="entry name" value="MANNOSE, PHOSPHOLIPASE, LECTIN RECEPTOR RELATED"/>
    <property type="match status" value="1"/>
</dbReference>
<dbReference type="PROSITE" id="PS50022">
    <property type="entry name" value="FA58C_3"/>
    <property type="match status" value="3"/>
</dbReference>
<feature type="domain" description="C-type lectin" evidence="5">
    <location>
        <begin position="1015"/>
        <end position="1132"/>
    </location>
</feature>
<accession>A0ABD0LHN5</accession>
<protein>
    <submittedName>
        <fullName evidence="7">Uncharacterized protein</fullName>
    </submittedName>
</protein>
<dbReference type="SUPFAM" id="SSF56436">
    <property type="entry name" value="C-type lectin-like"/>
    <property type="match status" value="8"/>
</dbReference>
<keyword evidence="1" id="KW-1015">Disulfide bond</keyword>
<dbReference type="InterPro" id="IPR002889">
    <property type="entry name" value="WSC_carb-bd"/>
</dbReference>
<feature type="compositionally biased region" description="Low complexity" evidence="2">
    <location>
        <begin position="1857"/>
        <end position="1869"/>
    </location>
</feature>
<dbReference type="SUPFAM" id="SSF49785">
    <property type="entry name" value="Galactose-binding domain-like"/>
    <property type="match status" value="3"/>
</dbReference>
<dbReference type="InterPro" id="IPR016187">
    <property type="entry name" value="CTDL_fold"/>
</dbReference>
<dbReference type="PROSITE" id="PS01286">
    <property type="entry name" value="FA58C_2"/>
    <property type="match status" value="1"/>
</dbReference>
<feature type="domain" description="C-type lectin" evidence="5">
    <location>
        <begin position="15"/>
        <end position="136"/>
    </location>
</feature>
<feature type="domain" description="C-type lectin" evidence="5">
    <location>
        <begin position="1149"/>
        <end position="1269"/>
    </location>
</feature>